<evidence type="ECO:0000256" key="1">
    <source>
        <dbReference type="SAM" id="SignalP"/>
    </source>
</evidence>
<keyword evidence="4" id="KW-1185">Reference proteome</keyword>
<dbReference type="Pfam" id="PF14346">
    <property type="entry name" value="DUF4398"/>
    <property type="match status" value="1"/>
</dbReference>
<dbReference type="STRING" id="394096.DB31_7422"/>
<evidence type="ECO:0000259" key="2">
    <source>
        <dbReference type="Pfam" id="PF14346"/>
    </source>
</evidence>
<organism evidence="3 4">
    <name type="scientific">Hyalangium minutum</name>
    <dbReference type="NCBI Taxonomy" id="394096"/>
    <lineage>
        <taxon>Bacteria</taxon>
        <taxon>Pseudomonadati</taxon>
        <taxon>Myxococcota</taxon>
        <taxon>Myxococcia</taxon>
        <taxon>Myxococcales</taxon>
        <taxon>Cystobacterineae</taxon>
        <taxon>Archangiaceae</taxon>
        <taxon>Hyalangium</taxon>
    </lineage>
</organism>
<proteinExistence type="predicted"/>
<dbReference type="Proteomes" id="UP000028725">
    <property type="component" value="Unassembled WGS sequence"/>
</dbReference>
<feature type="chain" id="PRO_5001799815" description="DUF4398 domain-containing protein" evidence="1">
    <location>
        <begin position="19"/>
        <end position="120"/>
    </location>
</feature>
<feature type="signal peptide" evidence="1">
    <location>
        <begin position="1"/>
        <end position="18"/>
    </location>
</feature>
<feature type="domain" description="DUF4398" evidence="2">
    <location>
        <begin position="30"/>
        <end position="107"/>
    </location>
</feature>
<reference evidence="3 4" key="1">
    <citation type="submission" date="2014-04" db="EMBL/GenBank/DDBJ databases">
        <title>Genome assembly of Hyalangium minutum DSM 14724.</title>
        <authorList>
            <person name="Sharma G."/>
            <person name="Subramanian S."/>
        </authorList>
    </citation>
    <scope>NUCLEOTIDE SEQUENCE [LARGE SCALE GENOMIC DNA]</scope>
    <source>
        <strain evidence="3 4">DSM 14724</strain>
    </source>
</reference>
<accession>A0A085WKH2</accession>
<dbReference type="EMBL" id="JMCB01000006">
    <property type="protein sequence ID" value="KFE68185.1"/>
    <property type="molecule type" value="Genomic_DNA"/>
</dbReference>
<comment type="caution">
    <text evidence="3">The sequence shown here is derived from an EMBL/GenBank/DDBJ whole genome shotgun (WGS) entry which is preliminary data.</text>
</comment>
<evidence type="ECO:0000313" key="4">
    <source>
        <dbReference type="Proteomes" id="UP000028725"/>
    </source>
</evidence>
<dbReference type="InterPro" id="IPR025511">
    <property type="entry name" value="DUF4398"/>
</dbReference>
<gene>
    <name evidence="3" type="ORF">DB31_7422</name>
</gene>
<dbReference type="Gene3D" id="1.20.1270.390">
    <property type="match status" value="1"/>
</dbReference>
<name>A0A085WKH2_9BACT</name>
<dbReference type="PROSITE" id="PS51257">
    <property type="entry name" value="PROKAR_LIPOPROTEIN"/>
    <property type="match status" value="1"/>
</dbReference>
<dbReference type="RefSeq" id="WP_044188741.1">
    <property type="nucleotide sequence ID" value="NZ_JMCB01000006.1"/>
</dbReference>
<protein>
    <recommendedName>
        <fullName evidence="2">DUF4398 domain-containing protein</fullName>
    </recommendedName>
</protein>
<evidence type="ECO:0000313" key="3">
    <source>
        <dbReference type="EMBL" id="KFE68185.1"/>
    </source>
</evidence>
<sequence>MRKTLLAAALAVLGSACAAKRVTAEPPTERLAESQATIRAAEQVGAGRVPEAATYLGFAQQQLSAAQQLISEGRYGAADLQLRQAAADAELALALARAVPLENEARRMLEQVEALRRSPR</sequence>
<keyword evidence="1" id="KW-0732">Signal</keyword>
<dbReference type="AlphaFoldDB" id="A0A085WKH2"/>